<dbReference type="RefSeq" id="WP_329081895.1">
    <property type="nucleotide sequence ID" value="NZ_CP109495.1"/>
</dbReference>
<keyword evidence="4" id="KW-1185">Reference proteome</keyword>
<dbReference type="PANTHER" id="PTHR42717">
    <property type="entry name" value="DIHYDROOROTASE-RELATED"/>
    <property type="match status" value="1"/>
</dbReference>
<dbReference type="EMBL" id="CP109495">
    <property type="protein sequence ID" value="WUX56951.1"/>
    <property type="molecule type" value="Genomic_DNA"/>
</dbReference>
<name>A0ABZ2AE90_STRNV</name>
<dbReference type="PANTHER" id="PTHR42717:SF1">
    <property type="entry name" value="IMIDAZOLONEPROPIONASE AND RELATED AMIDOHYDROLASES"/>
    <property type="match status" value="1"/>
</dbReference>
<dbReference type="InterPro" id="IPR020043">
    <property type="entry name" value="Deacetylase_Atu3266-like"/>
</dbReference>
<dbReference type="Pfam" id="PF01979">
    <property type="entry name" value="Amidohydro_1"/>
    <property type="match status" value="1"/>
</dbReference>
<feature type="signal peptide" evidence="1">
    <location>
        <begin position="1"/>
        <end position="24"/>
    </location>
</feature>
<protein>
    <submittedName>
        <fullName evidence="3">Amidohydrolase/deacetylase family metallohydrolase</fullName>
    </submittedName>
</protein>
<sequence length="439" mass="47027">MSLRTRAPWVVLPAVLTLVVGASAASSATGGASDASPTAVTYDLLLRRGHVIDPKNNRDKVLDIAVKNGKIAAVGSKIDPSRAKQTIDVRGKYLIPGLIDMHTHLFRGPEDAYSDGVLGLPPDGFTFRSGVTTALDTGSAGWENFELFKKNIIDTSKTRVLSMLNIVGKGMAGGDKEQDLDNMNAAEAAKVAKKYPEIIRGIKTAHYEGPSWAPVERSVEAGEIAGIPAMIDFGSAKERTIEELLTEKLRPGDIYSHVYSGLRGELGEDGKLSPALAAGRERGILFDVGHGGGSFDWNVAMEGKKEGFWPDTISTDLHVTSMNAGMKDMSNVMSKFLAMGQPLKDVIEESTWKPAQALGRKDLGNLSVGSPADIAVFDLDKGTFGYTDSFGLRVDGKRKLVTELTVRAGEVVWDLNGRTAKPWKPGAVGDKTHTEHAAP</sequence>
<accession>A0ABZ2AE90</accession>
<evidence type="ECO:0000256" key="1">
    <source>
        <dbReference type="SAM" id="SignalP"/>
    </source>
</evidence>
<dbReference type="Proteomes" id="UP001432209">
    <property type="component" value="Chromosome"/>
</dbReference>
<evidence type="ECO:0000313" key="3">
    <source>
        <dbReference type="EMBL" id="WUX56951.1"/>
    </source>
</evidence>
<dbReference type="PIRSF" id="PIRSF039004">
    <property type="entry name" value="ADE_EF_0837"/>
    <property type="match status" value="1"/>
</dbReference>
<gene>
    <name evidence="3" type="ORF">OG442_38435</name>
</gene>
<proteinExistence type="predicted"/>
<dbReference type="SUPFAM" id="SSF51338">
    <property type="entry name" value="Composite domain of metallo-dependent hydrolases"/>
    <property type="match status" value="1"/>
</dbReference>
<evidence type="ECO:0000313" key="4">
    <source>
        <dbReference type="Proteomes" id="UP001432209"/>
    </source>
</evidence>
<keyword evidence="1" id="KW-0732">Signal</keyword>
<evidence type="ECO:0000259" key="2">
    <source>
        <dbReference type="Pfam" id="PF01979"/>
    </source>
</evidence>
<reference evidence="3" key="1">
    <citation type="submission" date="2022-10" db="EMBL/GenBank/DDBJ databases">
        <title>The complete genomes of actinobacterial strains from the NBC collection.</title>
        <authorList>
            <person name="Joergensen T.S."/>
            <person name="Alvarez Arevalo M."/>
            <person name="Sterndorff E.B."/>
            <person name="Faurdal D."/>
            <person name="Vuksanovic O."/>
            <person name="Mourched A.-S."/>
            <person name="Charusanti P."/>
            <person name="Shaw S."/>
            <person name="Blin K."/>
            <person name="Weber T."/>
        </authorList>
    </citation>
    <scope>NUCLEOTIDE SEQUENCE</scope>
    <source>
        <strain evidence="3">NBC_01432</strain>
    </source>
</reference>
<dbReference type="Gene3D" id="2.30.40.10">
    <property type="entry name" value="Urease, subunit C, domain 1"/>
    <property type="match status" value="1"/>
</dbReference>
<dbReference type="NCBIfam" id="NF006689">
    <property type="entry name" value="PRK09237.1"/>
    <property type="match status" value="1"/>
</dbReference>
<dbReference type="InterPro" id="IPR032466">
    <property type="entry name" value="Metal_Hydrolase"/>
</dbReference>
<dbReference type="InterPro" id="IPR011059">
    <property type="entry name" value="Metal-dep_hydrolase_composite"/>
</dbReference>
<feature type="domain" description="Amidohydrolase-related" evidence="2">
    <location>
        <begin position="309"/>
        <end position="401"/>
    </location>
</feature>
<organism evidence="3 4">
    <name type="scientific">Streptomyces niveus</name>
    <name type="common">Streptomyces spheroides</name>
    <dbReference type="NCBI Taxonomy" id="193462"/>
    <lineage>
        <taxon>Bacteria</taxon>
        <taxon>Bacillati</taxon>
        <taxon>Actinomycetota</taxon>
        <taxon>Actinomycetes</taxon>
        <taxon>Kitasatosporales</taxon>
        <taxon>Streptomycetaceae</taxon>
        <taxon>Streptomyces</taxon>
    </lineage>
</organism>
<dbReference type="InterPro" id="IPR006680">
    <property type="entry name" value="Amidohydro-rel"/>
</dbReference>
<dbReference type="Gene3D" id="3.20.20.140">
    <property type="entry name" value="Metal-dependent hydrolases"/>
    <property type="match status" value="1"/>
</dbReference>
<dbReference type="SUPFAM" id="SSF51556">
    <property type="entry name" value="Metallo-dependent hydrolases"/>
    <property type="match status" value="1"/>
</dbReference>
<feature type="chain" id="PRO_5046528046" evidence="1">
    <location>
        <begin position="25"/>
        <end position="439"/>
    </location>
</feature>